<reference evidence="1" key="1">
    <citation type="submission" date="2020-07" db="EMBL/GenBank/DDBJ databases">
        <title>Vallitalea pronyensis genome.</title>
        <authorList>
            <person name="Postec A."/>
        </authorList>
    </citation>
    <scope>NUCLEOTIDE SEQUENCE</scope>
    <source>
        <strain evidence="1">FatNI3</strain>
    </source>
</reference>
<sequence>MPRDEYQLIYGNQVNNTAAKDILNEYLEYRDDDGRPDYIKAYDHDISNIVEIEAHLNYEGNEHRDYSTSPIGLFDSLRSTEG</sequence>
<organism evidence="1 2">
    <name type="scientific">Vallitalea pronyensis</name>
    <dbReference type="NCBI Taxonomy" id="1348613"/>
    <lineage>
        <taxon>Bacteria</taxon>
        <taxon>Bacillati</taxon>
        <taxon>Bacillota</taxon>
        <taxon>Clostridia</taxon>
        <taxon>Lachnospirales</taxon>
        <taxon>Vallitaleaceae</taxon>
        <taxon>Vallitalea</taxon>
    </lineage>
</organism>
<dbReference type="RefSeq" id="WP_212696672.1">
    <property type="nucleotide sequence ID" value="NZ_CP058649.1"/>
</dbReference>
<accession>A0A8J8SFF6</accession>
<proteinExistence type="predicted"/>
<name>A0A8J8SFF6_9FIRM</name>
<evidence type="ECO:0000313" key="1">
    <source>
        <dbReference type="EMBL" id="QUI21208.1"/>
    </source>
</evidence>
<dbReference type="EMBL" id="CP058649">
    <property type="protein sequence ID" value="QUI21208.1"/>
    <property type="molecule type" value="Genomic_DNA"/>
</dbReference>
<gene>
    <name evidence="1" type="ORF">HZI73_02430</name>
</gene>
<evidence type="ECO:0000313" key="2">
    <source>
        <dbReference type="Proteomes" id="UP000683246"/>
    </source>
</evidence>
<dbReference type="KEGG" id="vpy:HZI73_02430"/>
<protein>
    <submittedName>
        <fullName evidence="1">Uncharacterized protein</fullName>
    </submittedName>
</protein>
<dbReference type="Proteomes" id="UP000683246">
    <property type="component" value="Chromosome"/>
</dbReference>
<dbReference type="AlphaFoldDB" id="A0A8J8SFF6"/>
<keyword evidence="2" id="KW-1185">Reference proteome</keyword>